<dbReference type="RefSeq" id="WP_192010951.1">
    <property type="nucleotide sequence ID" value="NZ_JACYTQ010000005.1"/>
</dbReference>
<feature type="signal peptide" evidence="1">
    <location>
        <begin position="1"/>
        <end position="22"/>
    </location>
</feature>
<accession>A0ABR9AQ73</accession>
<reference evidence="2 3" key="1">
    <citation type="submission" date="2020-09" db="EMBL/GenBank/DDBJ databases">
        <title>Echinicola sp. CAU 1574 isolated from sand of Sido Beach.</title>
        <authorList>
            <person name="Kim W."/>
        </authorList>
    </citation>
    <scope>NUCLEOTIDE SEQUENCE [LARGE SCALE GENOMIC DNA]</scope>
    <source>
        <strain evidence="2 3">CAU 1574</strain>
    </source>
</reference>
<comment type="caution">
    <text evidence="2">The sequence shown here is derived from an EMBL/GenBank/DDBJ whole genome shotgun (WGS) entry which is preliminary data.</text>
</comment>
<dbReference type="Pfam" id="PF20130">
    <property type="entry name" value="DUF6520"/>
    <property type="match status" value="1"/>
</dbReference>
<dbReference type="InterPro" id="IPR045391">
    <property type="entry name" value="DUF6520"/>
</dbReference>
<dbReference type="Proteomes" id="UP000647133">
    <property type="component" value="Unassembled WGS sequence"/>
</dbReference>
<feature type="chain" id="PRO_5045874848" evidence="1">
    <location>
        <begin position="23"/>
        <end position="89"/>
    </location>
</feature>
<organism evidence="2 3">
    <name type="scientific">Echinicola arenosa</name>
    <dbReference type="NCBI Taxonomy" id="2774144"/>
    <lineage>
        <taxon>Bacteria</taxon>
        <taxon>Pseudomonadati</taxon>
        <taxon>Bacteroidota</taxon>
        <taxon>Cytophagia</taxon>
        <taxon>Cytophagales</taxon>
        <taxon>Cyclobacteriaceae</taxon>
        <taxon>Echinicola</taxon>
    </lineage>
</organism>
<gene>
    <name evidence="2" type="ORF">IFO69_15035</name>
</gene>
<evidence type="ECO:0000313" key="3">
    <source>
        <dbReference type="Proteomes" id="UP000647133"/>
    </source>
</evidence>
<keyword evidence="3" id="KW-1185">Reference proteome</keyword>
<protein>
    <submittedName>
        <fullName evidence="2">Uncharacterized protein</fullName>
    </submittedName>
</protein>
<evidence type="ECO:0000313" key="2">
    <source>
        <dbReference type="EMBL" id="MBD8490070.1"/>
    </source>
</evidence>
<keyword evidence="1" id="KW-0732">Signal</keyword>
<dbReference type="EMBL" id="JACYTQ010000005">
    <property type="protein sequence ID" value="MBD8490070.1"/>
    <property type="molecule type" value="Genomic_DNA"/>
</dbReference>
<sequence length="89" mass="9746">MNKLMKRLPVLAFVLAAASALAFNMPAQDEQTTVYGLTYDEENNEVWHPVDPDREGTDFQCNAAMSTCLYSSASTSSTPIKPGEFEALP</sequence>
<name>A0ABR9AQ73_9BACT</name>
<proteinExistence type="predicted"/>
<evidence type="ECO:0000256" key="1">
    <source>
        <dbReference type="SAM" id="SignalP"/>
    </source>
</evidence>